<dbReference type="InterPro" id="IPR029026">
    <property type="entry name" value="tRNA_m1G_MTases_N"/>
</dbReference>
<dbReference type="EMBL" id="VSSQ01127952">
    <property type="protein sequence ID" value="MPN56982.1"/>
    <property type="molecule type" value="Genomic_DNA"/>
</dbReference>
<keyword evidence="1 4" id="KW-0489">Methyltransferase</keyword>
<dbReference type="PANTHER" id="PTHR43191">
    <property type="entry name" value="RRNA METHYLTRANSFERASE 3"/>
    <property type="match status" value="1"/>
</dbReference>
<comment type="caution">
    <text evidence="4">The sequence shown here is derived from an EMBL/GenBank/DDBJ whole genome shotgun (WGS) entry which is preliminary data.</text>
</comment>
<keyword evidence="2 4" id="KW-0808">Transferase</keyword>
<dbReference type="InterPro" id="IPR029028">
    <property type="entry name" value="Alpha/beta_knot_MTases"/>
</dbReference>
<dbReference type="CDD" id="cd18095">
    <property type="entry name" value="SpoU-like_rRNA-MTase"/>
    <property type="match status" value="1"/>
</dbReference>
<dbReference type="GO" id="GO:0006396">
    <property type="term" value="P:RNA processing"/>
    <property type="evidence" value="ECO:0007669"/>
    <property type="project" value="InterPro"/>
</dbReference>
<evidence type="ECO:0000256" key="2">
    <source>
        <dbReference type="ARBA" id="ARBA00022679"/>
    </source>
</evidence>
<dbReference type="GO" id="GO:0032259">
    <property type="term" value="P:methylation"/>
    <property type="evidence" value="ECO:0007669"/>
    <property type="project" value="UniProtKB-KW"/>
</dbReference>
<dbReference type="EC" id="2.1.1.-" evidence="4"/>
<evidence type="ECO:0000256" key="1">
    <source>
        <dbReference type="ARBA" id="ARBA00022603"/>
    </source>
</evidence>
<dbReference type="InterPro" id="IPR001537">
    <property type="entry name" value="SpoU_MeTrfase"/>
</dbReference>
<organism evidence="4">
    <name type="scientific">bioreactor metagenome</name>
    <dbReference type="NCBI Taxonomy" id="1076179"/>
    <lineage>
        <taxon>unclassified sequences</taxon>
        <taxon>metagenomes</taxon>
        <taxon>ecological metagenomes</taxon>
    </lineage>
</organism>
<evidence type="ECO:0000313" key="4">
    <source>
        <dbReference type="EMBL" id="MPN56982.1"/>
    </source>
</evidence>
<dbReference type="Gene3D" id="3.40.1280.10">
    <property type="match status" value="1"/>
</dbReference>
<feature type="domain" description="tRNA/rRNA methyltransferase SpoU type" evidence="3">
    <location>
        <begin position="1"/>
        <end position="127"/>
    </location>
</feature>
<accession>A0A645J1J4</accession>
<sequence>MGTIIRSAHAAGALGVILTKGTVEVYNDKTLRSTMGSIFHIPIIEDTDLSITKTLQNNGFKILVSSLEESHDFYDINLNKNIIICVGNEGSGISDEILKLSDEKFKIPMPGKAESLNVAVAASIMMFERVRQNLKKVDNSI</sequence>
<name>A0A645J1J4_9ZZZZ</name>
<proteinExistence type="predicted"/>
<dbReference type="InterPro" id="IPR051259">
    <property type="entry name" value="rRNA_Methyltransferase"/>
</dbReference>
<dbReference type="SUPFAM" id="SSF75217">
    <property type="entry name" value="alpha/beta knot"/>
    <property type="match status" value="1"/>
</dbReference>
<gene>
    <name evidence="4" type="ORF">SDC9_204676</name>
</gene>
<dbReference type="AlphaFoldDB" id="A0A645J1J4"/>
<dbReference type="PANTHER" id="PTHR43191:SF2">
    <property type="entry name" value="RRNA METHYLTRANSFERASE 3, MITOCHONDRIAL"/>
    <property type="match status" value="1"/>
</dbReference>
<dbReference type="GO" id="GO:0003723">
    <property type="term" value="F:RNA binding"/>
    <property type="evidence" value="ECO:0007669"/>
    <property type="project" value="InterPro"/>
</dbReference>
<evidence type="ECO:0000259" key="3">
    <source>
        <dbReference type="Pfam" id="PF00588"/>
    </source>
</evidence>
<dbReference type="GO" id="GO:0008173">
    <property type="term" value="F:RNA methyltransferase activity"/>
    <property type="evidence" value="ECO:0007669"/>
    <property type="project" value="InterPro"/>
</dbReference>
<dbReference type="Pfam" id="PF00588">
    <property type="entry name" value="SpoU_methylase"/>
    <property type="match status" value="1"/>
</dbReference>
<protein>
    <submittedName>
        <fullName evidence="4">Putative TrmH family tRNA/rRNA methyltransferase</fullName>
        <ecNumber evidence="4">2.1.1.-</ecNumber>
    </submittedName>
</protein>
<reference evidence="4" key="1">
    <citation type="submission" date="2019-08" db="EMBL/GenBank/DDBJ databases">
        <authorList>
            <person name="Kucharzyk K."/>
            <person name="Murdoch R.W."/>
            <person name="Higgins S."/>
            <person name="Loffler F."/>
        </authorList>
    </citation>
    <scope>NUCLEOTIDE SEQUENCE</scope>
</reference>